<dbReference type="EMBL" id="JBHRZF010000188">
    <property type="protein sequence ID" value="MFC3862363.1"/>
    <property type="molecule type" value="Genomic_DNA"/>
</dbReference>
<keyword evidence="3 7" id="KW-0560">Oxidoreductase</keyword>
<dbReference type="Pfam" id="PF12391">
    <property type="entry name" value="PCDO_beta_N"/>
    <property type="match status" value="1"/>
</dbReference>
<dbReference type="PANTHER" id="PTHR33711">
    <property type="entry name" value="DIOXYGENASE, PUTATIVE (AFU_ORTHOLOGUE AFUA_2G02910)-RELATED"/>
    <property type="match status" value="1"/>
</dbReference>
<dbReference type="NCBIfam" id="TIGR02422">
    <property type="entry name" value="protocat_beta"/>
    <property type="match status" value="1"/>
</dbReference>
<sequence length="254" mass="28600">MTPNRNTVTQDIQPRDTHVEEGQRSPGHVHPPHLYSPYTSSVKRAPHELLIPLPGPMRDFGGPVFGTDRIRPDDHDTTVNARVNGEPIGERIIVRGKLLDSAGRPIRGALIETWQANAAGRYIHKRDQHAAPLDPNFTGTARMLTDENGEYLLTSIRPGAYPWGNHVNAWRPSHIHFSVFGRGFTERLVSQMYFPGDPLMEYDPIFLGIPDKKGRERLVSRFDLSITQPEWALGYRFDIVVGGDQTTPMEENHG</sequence>
<evidence type="ECO:0000259" key="5">
    <source>
        <dbReference type="Pfam" id="PF00775"/>
    </source>
</evidence>
<dbReference type="InterPro" id="IPR000627">
    <property type="entry name" value="Intradiol_dOase_C"/>
</dbReference>
<dbReference type="InterPro" id="IPR012785">
    <property type="entry name" value="Protocat_dOase_b"/>
</dbReference>
<dbReference type="RefSeq" id="WP_380080168.1">
    <property type="nucleotide sequence ID" value="NZ_JBHRZF010000188.1"/>
</dbReference>
<dbReference type="InterPro" id="IPR015889">
    <property type="entry name" value="Intradiol_dOase_core"/>
</dbReference>
<comment type="caution">
    <text evidence="7">The sequence shown here is derived from an EMBL/GenBank/DDBJ whole genome shotgun (WGS) entry which is preliminary data.</text>
</comment>
<feature type="domain" description="Protocatechuate 3,4-dioxygenase beta subunit N-terminal" evidence="6">
    <location>
        <begin position="26"/>
        <end position="54"/>
    </location>
</feature>
<evidence type="ECO:0000256" key="2">
    <source>
        <dbReference type="ARBA" id="ARBA00022964"/>
    </source>
</evidence>
<keyword evidence="8" id="KW-1185">Reference proteome</keyword>
<dbReference type="Pfam" id="PF00775">
    <property type="entry name" value="Dioxygenase_C"/>
    <property type="match status" value="1"/>
</dbReference>
<organism evidence="7 8">
    <name type="scientific">Deinococcus antarcticus</name>
    <dbReference type="NCBI Taxonomy" id="1298767"/>
    <lineage>
        <taxon>Bacteria</taxon>
        <taxon>Thermotogati</taxon>
        <taxon>Deinococcota</taxon>
        <taxon>Deinococci</taxon>
        <taxon>Deinococcales</taxon>
        <taxon>Deinococcaceae</taxon>
        <taxon>Deinococcus</taxon>
    </lineage>
</organism>
<name>A0ABV8A9H3_9DEIO</name>
<reference evidence="8" key="1">
    <citation type="journal article" date="2019" name="Int. J. Syst. Evol. Microbiol.">
        <title>The Global Catalogue of Microorganisms (GCM) 10K type strain sequencing project: providing services to taxonomists for standard genome sequencing and annotation.</title>
        <authorList>
            <consortium name="The Broad Institute Genomics Platform"/>
            <consortium name="The Broad Institute Genome Sequencing Center for Infectious Disease"/>
            <person name="Wu L."/>
            <person name="Ma J."/>
        </authorList>
    </citation>
    <scope>NUCLEOTIDE SEQUENCE [LARGE SCALE GENOMIC DNA]</scope>
    <source>
        <strain evidence="8">CCTCC AB 2013263</strain>
    </source>
</reference>
<feature type="region of interest" description="Disordered" evidence="4">
    <location>
        <begin position="1"/>
        <end position="39"/>
    </location>
</feature>
<keyword evidence="2" id="KW-0223">Dioxygenase</keyword>
<feature type="compositionally biased region" description="Polar residues" evidence="4">
    <location>
        <begin position="1"/>
        <end position="12"/>
    </location>
</feature>
<evidence type="ECO:0000259" key="6">
    <source>
        <dbReference type="Pfam" id="PF12391"/>
    </source>
</evidence>
<feature type="domain" description="Intradiol ring-cleavage dioxygenases" evidence="5">
    <location>
        <begin position="62"/>
        <end position="242"/>
    </location>
</feature>
<evidence type="ECO:0000256" key="1">
    <source>
        <dbReference type="ARBA" id="ARBA00007825"/>
    </source>
</evidence>
<evidence type="ECO:0000256" key="4">
    <source>
        <dbReference type="SAM" id="MobiDB-lite"/>
    </source>
</evidence>
<dbReference type="SUPFAM" id="SSF49482">
    <property type="entry name" value="Aromatic compound dioxygenase"/>
    <property type="match status" value="1"/>
</dbReference>
<feature type="compositionally biased region" description="Basic and acidic residues" evidence="4">
    <location>
        <begin position="13"/>
        <end position="23"/>
    </location>
</feature>
<dbReference type="Gene3D" id="2.60.130.10">
    <property type="entry name" value="Aromatic compound dioxygenase"/>
    <property type="match status" value="1"/>
</dbReference>
<evidence type="ECO:0000256" key="3">
    <source>
        <dbReference type="ARBA" id="ARBA00023002"/>
    </source>
</evidence>
<dbReference type="EC" id="1.13.11.3" evidence="7"/>
<dbReference type="GO" id="GO:0018578">
    <property type="term" value="F:protocatechuate 3,4-dioxygenase activity"/>
    <property type="evidence" value="ECO:0007669"/>
    <property type="project" value="UniProtKB-EC"/>
</dbReference>
<accession>A0ABV8A9H3</accession>
<dbReference type="PANTHER" id="PTHR33711:SF10">
    <property type="entry name" value="INTRADIOL RING-CLEAVAGE DIOXYGENASES DOMAIN-CONTAINING PROTEIN"/>
    <property type="match status" value="1"/>
</dbReference>
<gene>
    <name evidence="7" type="primary">pcaH</name>
    <name evidence="7" type="ORF">ACFOPQ_16495</name>
</gene>
<dbReference type="Proteomes" id="UP001595748">
    <property type="component" value="Unassembled WGS sequence"/>
</dbReference>
<dbReference type="InterPro" id="IPR024756">
    <property type="entry name" value="PCDO_beta_N"/>
</dbReference>
<comment type="similarity">
    <text evidence="1">Belongs to the intradiol ring-cleavage dioxygenase family.</text>
</comment>
<evidence type="ECO:0000313" key="8">
    <source>
        <dbReference type="Proteomes" id="UP001595748"/>
    </source>
</evidence>
<proteinExistence type="inferred from homology"/>
<dbReference type="InterPro" id="IPR050770">
    <property type="entry name" value="Intradiol_RC_Dioxygenase"/>
</dbReference>
<protein>
    <submittedName>
        <fullName evidence="7">Protocatechuate 3,4-dioxygenase subunit beta</fullName>
        <ecNumber evidence="7">1.13.11.3</ecNumber>
    </submittedName>
</protein>
<evidence type="ECO:0000313" key="7">
    <source>
        <dbReference type="EMBL" id="MFC3862363.1"/>
    </source>
</evidence>